<dbReference type="AlphaFoldDB" id="A0AAE0L8Y3"/>
<accession>A0AAE0L8Y3</accession>
<dbReference type="Proteomes" id="UP001190700">
    <property type="component" value="Unassembled WGS sequence"/>
</dbReference>
<name>A0AAE0L8Y3_9CHLO</name>
<organism evidence="1 2">
    <name type="scientific">Cymbomonas tetramitiformis</name>
    <dbReference type="NCBI Taxonomy" id="36881"/>
    <lineage>
        <taxon>Eukaryota</taxon>
        <taxon>Viridiplantae</taxon>
        <taxon>Chlorophyta</taxon>
        <taxon>Pyramimonadophyceae</taxon>
        <taxon>Pyramimonadales</taxon>
        <taxon>Pyramimonadaceae</taxon>
        <taxon>Cymbomonas</taxon>
    </lineage>
</organism>
<comment type="caution">
    <text evidence="1">The sequence shown here is derived from an EMBL/GenBank/DDBJ whole genome shotgun (WGS) entry which is preliminary data.</text>
</comment>
<protein>
    <submittedName>
        <fullName evidence="1">Uncharacterized protein</fullName>
    </submittedName>
</protein>
<evidence type="ECO:0000313" key="2">
    <source>
        <dbReference type="Proteomes" id="UP001190700"/>
    </source>
</evidence>
<sequence length="71" mass="7987">MKFYPLFTAVRVDYGCKKLEEAMACGRAAQAHAFPQCVAGRRRPTLFPNACMTLTLKARLVMILPQHDAYP</sequence>
<evidence type="ECO:0000313" key="1">
    <source>
        <dbReference type="EMBL" id="KAK3276272.1"/>
    </source>
</evidence>
<gene>
    <name evidence="1" type="ORF">CYMTET_15638</name>
</gene>
<reference evidence="1 2" key="1">
    <citation type="journal article" date="2015" name="Genome Biol. Evol.">
        <title>Comparative Genomics of a Bacterivorous Green Alga Reveals Evolutionary Causalities and Consequences of Phago-Mixotrophic Mode of Nutrition.</title>
        <authorList>
            <person name="Burns J.A."/>
            <person name="Paasch A."/>
            <person name="Narechania A."/>
            <person name="Kim E."/>
        </authorList>
    </citation>
    <scope>NUCLEOTIDE SEQUENCE [LARGE SCALE GENOMIC DNA]</scope>
    <source>
        <strain evidence="1 2">PLY_AMNH</strain>
    </source>
</reference>
<dbReference type="EMBL" id="LGRX02006654">
    <property type="protein sequence ID" value="KAK3276272.1"/>
    <property type="molecule type" value="Genomic_DNA"/>
</dbReference>
<keyword evidence="2" id="KW-1185">Reference proteome</keyword>
<proteinExistence type="predicted"/>